<evidence type="ECO:0000313" key="5">
    <source>
        <dbReference type="Proteomes" id="UP001152087"/>
    </source>
</evidence>
<dbReference type="PANTHER" id="PTHR43639">
    <property type="entry name" value="OXIDOREDUCTASE, SHORT-CHAIN DEHYDROGENASE/REDUCTASE FAMILY (AFU_ORTHOLOGUE AFUA_5G02870)"/>
    <property type="match status" value="1"/>
</dbReference>
<keyword evidence="3" id="KW-0560">Oxidoreductase</keyword>
<dbReference type="PRINTS" id="PR00080">
    <property type="entry name" value="SDRFAMILY"/>
</dbReference>
<protein>
    <submittedName>
        <fullName evidence="4">Uncharacterized protein</fullName>
    </submittedName>
</protein>
<dbReference type="FunFam" id="3.40.50.720:FF:000084">
    <property type="entry name" value="Short-chain dehydrogenase reductase"/>
    <property type="match status" value="1"/>
</dbReference>
<name>A0A9W8USW1_9HYPO</name>
<keyword evidence="5" id="KW-1185">Reference proteome</keyword>
<dbReference type="OrthoDB" id="47007at2759"/>
<dbReference type="Pfam" id="PF13561">
    <property type="entry name" value="adh_short_C2"/>
    <property type="match status" value="1"/>
</dbReference>
<accession>A0A9W8USW1</accession>
<keyword evidence="2" id="KW-0521">NADP</keyword>
<evidence type="ECO:0000313" key="4">
    <source>
        <dbReference type="EMBL" id="KAJ4176286.1"/>
    </source>
</evidence>
<comment type="similarity">
    <text evidence="1">Belongs to the short-chain dehydrogenases/reductases (SDR) family.</text>
</comment>
<dbReference type="Proteomes" id="UP001152087">
    <property type="component" value="Unassembled WGS sequence"/>
</dbReference>
<dbReference type="PANTHER" id="PTHR43639:SF1">
    <property type="entry name" value="SHORT-CHAIN DEHYDROGENASE_REDUCTASE FAMILY PROTEIN"/>
    <property type="match status" value="1"/>
</dbReference>
<gene>
    <name evidence="4" type="ORF">NW755_014499</name>
</gene>
<evidence type="ECO:0000256" key="2">
    <source>
        <dbReference type="ARBA" id="ARBA00022857"/>
    </source>
</evidence>
<dbReference type="PRINTS" id="PR00081">
    <property type="entry name" value="GDHRDH"/>
</dbReference>
<dbReference type="GO" id="GO:0016491">
    <property type="term" value="F:oxidoreductase activity"/>
    <property type="evidence" value="ECO:0007669"/>
    <property type="project" value="UniProtKB-KW"/>
</dbReference>
<organism evidence="4 5">
    <name type="scientific">Fusarium falciforme</name>
    <dbReference type="NCBI Taxonomy" id="195108"/>
    <lineage>
        <taxon>Eukaryota</taxon>
        <taxon>Fungi</taxon>
        <taxon>Dikarya</taxon>
        <taxon>Ascomycota</taxon>
        <taxon>Pezizomycotina</taxon>
        <taxon>Sordariomycetes</taxon>
        <taxon>Hypocreomycetidae</taxon>
        <taxon>Hypocreales</taxon>
        <taxon>Nectriaceae</taxon>
        <taxon>Fusarium</taxon>
        <taxon>Fusarium solani species complex</taxon>
    </lineage>
</organism>
<evidence type="ECO:0000256" key="3">
    <source>
        <dbReference type="ARBA" id="ARBA00023002"/>
    </source>
</evidence>
<dbReference type="InterPro" id="IPR036291">
    <property type="entry name" value="NAD(P)-bd_dom_sf"/>
</dbReference>
<dbReference type="InterPro" id="IPR002347">
    <property type="entry name" value="SDR_fam"/>
</dbReference>
<dbReference type="EMBL" id="JAOQAV010000211">
    <property type="protein sequence ID" value="KAJ4176286.1"/>
    <property type="molecule type" value="Genomic_DNA"/>
</dbReference>
<reference evidence="4" key="1">
    <citation type="submission" date="2022-09" db="EMBL/GenBank/DDBJ databases">
        <title>Fusarium specimens isolated from Avocado Roots.</title>
        <authorList>
            <person name="Stajich J."/>
            <person name="Roper C."/>
            <person name="Heimlech-Rivalta G."/>
        </authorList>
    </citation>
    <scope>NUCLEOTIDE SEQUENCE</scope>
    <source>
        <strain evidence="4">A02</strain>
    </source>
</reference>
<evidence type="ECO:0000256" key="1">
    <source>
        <dbReference type="ARBA" id="ARBA00006484"/>
    </source>
</evidence>
<sequence length="269" mass="27894">MSAAPTALLTNKTAIVTGGTRGIGAGISRELASRGANVAMILTNTATAEAAEQYAAEIATLGGGVKAVAIQVDLGDLDGPALVVEETLKRLDVTKIDIIVNNAAAFDTNPTAHITNEGFEAVMKVNIRAPALLVKAALPHIPRGGSIINIATMGTRMMNNIPMMPTMPLYNASKAALECLSHVWAAEFGHSHGITSNSVSVGLVETDGFTQLPEEHKQLIQAELAKRTAAGPRSGTPDDIAQIVAFLASDESRWVTGSTLSANGGVVTF</sequence>
<dbReference type="CDD" id="cd05233">
    <property type="entry name" value="SDR_c"/>
    <property type="match status" value="1"/>
</dbReference>
<dbReference type="AlphaFoldDB" id="A0A9W8USW1"/>
<proteinExistence type="inferred from homology"/>
<dbReference type="SUPFAM" id="SSF51735">
    <property type="entry name" value="NAD(P)-binding Rossmann-fold domains"/>
    <property type="match status" value="1"/>
</dbReference>
<dbReference type="Gene3D" id="3.40.50.720">
    <property type="entry name" value="NAD(P)-binding Rossmann-like Domain"/>
    <property type="match status" value="1"/>
</dbReference>
<comment type="caution">
    <text evidence="4">The sequence shown here is derived from an EMBL/GenBank/DDBJ whole genome shotgun (WGS) entry which is preliminary data.</text>
</comment>